<gene>
    <name evidence="2" type="ORF">dnm_054700</name>
</gene>
<feature type="transmembrane region" description="Helical" evidence="1">
    <location>
        <begin position="23"/>
        <end position="42"/>
    </location>
</feature>
<evidence type="ECO:0000313" key="3">
    <source>
        <dbReference type="Proteomes" id="UP000663722"/>
    </source>
</evidence>
<organism evidence="2 3">
    <name type="scientific">Desulfonema magnum</name>
    <dbReference type="NCBI Taxonomy" id="45655"/>
    <lineage>
        <taxon>Bacteria</taxon>
        <taxon>Pseudomonadati</taxon>
        <taxon>Thermodesulfobacteriota</taxon>
        <taxon>Desulfobacteria</taxon>
        <taxon>Desulfobacterales</taxon>
        <taxon>Desulfococcaceae</taxon>
        <taxon>Desulfonema</taxon>
    </lineage>
</organism>
<keyword evidence="3" id="KW-1185">Reference proteome</keyword>
<dbReference type="Proteomes" id="UP000663722">
    <property type="component" value="Chromosome"/>
</dbReference>
<dbReference type="EMBL" id="CP061800">
    <property type="protein sequence ID" value="QTA89417.1"/>
    <property type="molecule type" value="Genomic_DNA"/>
</dbReference>
<name>A0A975BQ51_9BACT</name>
<proteinExistence type="predicted"/>
<evidence type="ECO:0000256" key="1">
    <source>
        <dbReference type="SAM" id="Phobius"/>
    </source>
</evidence>
<keyword evidence="1" id="KW-0472">Membrane</keyword>
<protein>
    <submittedName>
        <fullName evidence="2">Uncharacterized protein</fullName>
    </submittedName>
</protein>
<dbReference type="KEGG" id="dmm:dnm_054700"/>
<sequence>MLIPKYPDTSFLIFSYDEKYTKIFIWVLNLLIHKKFFFLTLAI</sequence>
<keyword evidence="1" id="KW-1133">Transmembrane helix</keyword>
<keyword evidence="1" id="KW-0812">Transmembrane</keyword>
<evidence type="ECO:0000313" key="2">
    <source>
        <dbReference type="EMBL" id="QTA89417.1"/>
    </source>
</evidence>
<accession>A0A975BQ51</accession>
<reference evidence="2" key="1">
    <citation type="journal article" date="2021" name="Microb. Physiol.">
        <title>Proteogenomic Insights into the Physiology of Marine, Sulfate-Reducing, Filamentous Desulfonema limicola and Desulfonema magnum.</title>
        <authorList>
            <person name="Schnaars V."/>
            <person name="Wohlbrand L."/>
            <person name="Scheve S."/>
            <person name="Hinrichs C."/>
            <person name="Reinhardt R."/>
            <person name="Rabus R."/>
        </authorList>
    </citation>
    <scope>NUCLEOTIDE SEQUENCE</scope>
    <source>
        <strain evidence="2">4be13</strain>
    </source>
</reference>
<dbReference type="AlphaFoldDB" id="A0A975BQ51"/>